<dbReference type="EMBL" id="QOWE01000008">
    <property type="protein sequence ID" value="RCR69511.1"/>
    <property type="molecule type" value="Genomic_DNA"/>
</dbReference>
<reference evidence="2 3" key="1">
    <citation type="submission" date="2018-07" db="EMBL/GenBank/DDBJ databases">
        <title>Genome analysis of Larkinella rosea.</title>
        <authorList>
            <person name="Zhou Z."/>
            <person name="Wang G."/>
        </authorList>
    </citation>
    <scope>NUCLEOTIDE SEQUENCE [LARGE SCALE GENOMIC DNA]</scope>
    <source>
        <strain evidence="3">zzj9</strain>
    </source>
</reference>
<evidence type="ECO:0000313" key="3">
    <source>
        <dbReference type="Proteomes" id="UP000253383"/>
    </source>
</evidence>
<dbReference type="OrthoDB" id="963558at2"/>
<evidence type="ECO:0000256" key="1">
    <source>
        <dbReference type="SAM" id="Phobius"/>
    </source>
</evidence>
<keyword evidence="1" id="KW-0812">Transmembrane</keyword>
<evidence type="ECO:0000313" key="2">
    <source>
        <dbReference type="EMBL" id="RCR69511.1"/>
    </source>
</evidence>
<sequence length="74" mass="8520">MITKAVFNEAFNQIGVNRVEAIPDTHKMAKYRKKTPYKLSMQKAALWFVILSVAAGFAFLWYKLIARLIMAILE</sequence>
<proteinExistence type="predicted"/>
<keyword evidence="3" id="KW-1185">Reference proteome</keyword>
<comment type="caution">
    <text evidence="2">The sequence shown here is derived from an EMBL/GenBank/DDBJ whole genome shotgun (WGS) entry which is preliminary data.</text>
</comment>
<dbReference type="AlphaFoldDB" id="A0A368JTJ4"/>
<protein>
    <submittedName>
        <fullName evidence="2">Uncharacterized protein</fullName>
    </submittedName>
</protein>
<accession>A0A368JTJ4</accession>
<dbReference type="Proteomes" id="UP000253383">
    <property type="component" value="Unassembled WGS sequence"/>
</dbReference>
<gene>
    <name evidence="2" type="ORF">DUE52_11735</name>
</gene>
<keyword evidence="1" id="KW-1133">Transmembrane helix</keyword>
<keyword evidence="1" id="KW-0472">Membrane</keyword>
<organism evidence="2 3">
    <name type="scientific">Larkinella punicea</name>
    <dbReference type="NCBI Taxonomy" id="2315727"/>
    <lineage>
        <taxon>Bacteria</taxon>
        <taxon>Pseudomonadati</taxon>
        <taxon>Bacteroidota</taxon>
        <taxon>Cytophagia</taxon>
        <taxon>Cytophagales</taxon>
        <taxon>Spirosomataceae</taxon>
        <taxon>Larkinella</taxon>
    </lineage>
</organism>
<feature type="transmembrane region" description="Helical" evidence="1">
    <location>
        <begin position="44"/>
        <end position="62"/>
    </location>
</feature>
<name>A0A368JTJ4_9BACT</name>